<protein>
    <submittedName>
        <fullName evidence="2">Uncharacterized protein</fullName>
    </submittedName>
</protein>
<gene>
    <name evidence="2" type="ORF">CcrSwift_gp104</name>
</gene>
<dbReference type="RefSeq" id="YP_006989837.1">
    <property type="nucleotide sequence ID" value="NC_019411.1"/>
</dbReference>
<keyword evidence="3" id="KW-1185">Reference proteome</keyword>
<dbReference type="EMBL" id="JX100809">
    <property type="protein sequence ID" value="AFU88422.1"/>
    <property type="molecule type" value="Genomic_DNA"/>
</dbReference>
<evidence type="ECO:0000256" key="1">
    <source>
        <dbReference type="SAM" id="MobiDB-lite"/>
    </source>
</evidence>
<sequence>MREGFMLEGYGGLKIGPGGGAGPYTTLGDGGSEGCIPVKDDISGDSGTEIISPLGYG</sequence>
<reference evidence="2 3" key="1">
    <citation type="journal article" date="2012" name="BMC Genomics">
        <title>The Caulobacter crescentus phage phiCbK: genomics of a canonical phage.</title>
        <authorList>
            <person name="Gill J.J."/>
            <person name="Berry J.D."/>
            <person name="Russell W.K."/>
            <person name="Lessor L."/>
            <person name="Escobar Garcia D.A."/>
            <person name="Hernandez D."/>
            <person name="Kane A."/>
            <person name="Keene J."/>
            <person name="Maddox M."/>
            <person name="Martin R."/>
            <person name="Mohan S."/>
            <person name="Thorn A.M."/>
            <person name="Russell D.H."/>
            <person name="Young R."/>
        </authorList>
    </citation>
    <scope>NUCLEOTIDE SEQUENCE [LARGE SCALE GENOMIC DNA]</scope>
</reference>
<feature type="region of interest" description="Disordered" evidence="1">
    <location>
        <begin position="35"/>
        <end position="57"/>
    </location>
</feature>
<evidence type="ECO:0000313" key="3">
    <source>
        <dbReference type="Proteomes" id="UP000000460"/>
    </source>
</evidence>
<accession>K4K751</accession>
<organism evidence="2 3">
    <name type="scientific">Caulobacter phage CcrSwift</name>
    <dbReference type="NCBI Taxonomy" id="2927984"/>
    <lineage>
        <taxon>Viruses</taxon>
        <taxon>Duplodnaviria</taxon>
        <taxon>Heunggongvirae</taxon>
        <taxon>Uroviricota</taxon>
        <taxon>Caudoviricetes</taxon>
        <taxon>Jeanschmidtviridae</taxon>
        <taxon>Shapirovirus</taxon>
        <taxon>Shapirovirus swift</taxon>
    </lineage>
</organism>
<proteinExistence type="predicted"/>
<evidence type="ECO:0000313" key="2">
    <source>
        <dbReference type="EMBL" id="AFU88422.1"/>
    </source>
</evidence>
<dbReference type="GeneID" id="13996639"/>
<dbReference type="KEGG" id="vg:13996639"/>
<dbReference type="Proteomes" id="UP000000460">
    <property type="component" value="Segment"/>
</dbReference>
<name>K4K751_9CAUD</name>